<keyword evidence="2" id="KW-0812">Transmembrane</keyword>
<evidence type="ECO:0000313" key="4">
    <source>
        <dbReference type="Proteomes" id="UP000886829"/>
    </source>
</evidence>
<feature type="compositionally biased region" description="Low complexity" evidence="1">
    <location>
        <begin position="9"/>
        <end position="49"/>
    </location>
</feature>
<evidence type="ECO:0000256" key="2">
    <source>
        <dbReference type="SAM" id="Phobius"/>
    </source>
</evidence>
<keyword evidence="2" id="KW-1133">Transmembrane helix</keyword>
<feature type="transmembrane region" description="Helical" evidence="2">
    <location>
        <begin position="229"/>
        <end position="250"/>
    </location>
</feature>
<feature type="region of interest" description="Disordered" evidence="1">
    <location>
        <begin position="1"/>
        <end position="69"/>
    </location>
</feature>
<feature type="transmembrane region" description="Helical" evidence="2">
    <location>
        <begin position="200"/>
        <end position="223"/>
    </location>
</feature>
<keyword evidence="2" id="KW-0472">Membrane</keyword>
<feature type="compositionally biased region" description="Polar residues" evidence="1">
    <location>
        <begin position="58"/>
        <end position="69"/>
    </location>
</feature>
<name>A0A9D1WDK9_9GAMM</name>
<feature type="transmembrane region" description="Helical" evidence="2">
    <location>
        <begin position="100"/>
        <end position="122"/>
    </location>
</feature>
<comment type="caution">
    <text evidence="3">The sequence shown here is derived from an EMBL/GenBank/DDBJ whole genome shotgun (WGS) entry which is preliminary data.</text>
</comment>
<reference evidence="3" key="1">
    <citation type="journal article" date="2021" name="PeerJ">
        <title>Extensive microbial diversity within the chicken gut microbiome revealed by metagenomics and culture.</title>
        <authorList>
            <person name="Gilroy R."/>
            <person name="Ravi A."/>
            <person name="Getino M."/>
            <person name="Pursley I."/>
            <person name="Horton D.L."/>
            <person name="Alikhan N.F."/>
            <person name="Baker D."/>
            <person name="Gharbi K."/>
            <person name="Hall N."/>
            <person name="Watson M."/>
            <person name="Adriaenssens E.M."/>
            <person name="Foster-Nyarko E."/>
            <person name="Jarju S."/>
            <person name="Secka A."/>
            <person name="Antonio M."/>
            <person name="Oren A."/>
            <person name="Chaudhuri R.R."/>
            <person name="La Ragione R."/>
            <person name="Hildebrand F."/>
            <person name="Pallen M.J."/>
        </authorList>
    </citation>
    <scope>NUCLEOTIDE SEQUENCE</scope>
    <source>
        <strain evidence="3">USASDec5-558</strain>
    </source>
</reference>
<feature type="transmembrane region" description="Helical" evidence="2">
    <location>
        <begin position="157"/>
        <end position="179"/>
    </location>
</feature>
<organism evidence="3 4">
    <name type="scientific">Candidatus Anaerobiospirillum pullistercoris</name>
    <dbReference type="NCBI Taxonomy" id="2838452"/>
    <lineage>
        <taxon>Bacteria</taxon>
        <taxon>Pseudomonadati</taxon>
        <taxon>Pseudomonadota</taxon>
        <taxon>Gammaproteobacteria</taxon>
        <taxon>Aeromonadales</taxon>
        <taxon>Succinivibrionaceae</taxon>
        <taxon>Anaerobiospirillum</taxon>
    </lineage>
</organism>
<protein>
    <submittedName>
        <fullName evidence="3">Uncharacterized protein</fullName>
    </submittedName>
</protein>
<proteinExistence type="predicted"/>
<accession>A0A9D1WDK9</accession>
<reference evidence="3" key="2">
    <citation type="submission" date="2021-04" db="EMBL/GenBank/DDBJ databases">
        <authorList>
            <person name="Gilroy R."/>
        </authorList>
    </citation>
    <scope>NUCLEOTIDE SEQUENCE</scope>
    <source>
        <strain evidence="3">USASDec5-558</strain>
    </source>
</reference>
<dbReference type="AlphaFoldDB" id="A0A9D1WDK9"/>
<dbReference type="EMBL" id="DXEV01000144">
    <property type="protein sequence ID" value="HIX57260.1"/>
    <property type="molecule type" value="Genomic_DNA"/>
</dbReference>
<gene>
    <name evidence="3" type="ORF">H9850_07300</name>
</gene>
<evidence type="ECO:0000313" key="3">
    <source>
        <dbReference type="EMBL" id="HIX57260.1"/>
    </source>
</evidence>
<sequence>MSQETTPVSADSDSSNSSSLAPNSNSQFSQAAQAAAQAAQASKASQQASEPIHRYGDRNSSWQAQSDSDNNWGLPVKNLSPQRIAQLNRQAQAEVRLPPFMLFPLSLVVMVCAVCIGVWQAWDLDPNDVDERMELAKFCGTSIEMFGASLMSVAFNYAYSSLAGCLGYLLPCFIAHFVAFGHDALLNLRSDLYQNKPPLFFMQTIWAEICKFASMVVILGIFFKFTSASNPIIVCSFIALIVLTMIVTLIRAIRASYLSPEAIAALSAASKEQRNSDK</sequence>
<evidence type="ECO:0000256" key="1">
    <source>
        <dbReference type="SAM" id="MobiDB-lite"/>
    </source>
</evidence>
<dbReference type="Proteomes" id="UP000886829">
    <property type="component" value="Unassembled WGS sequence"/>
</dbReference>